<dbReference type="EMBL" id="JAAOIW010000022">
    <property type="protein sequence ID" value="NHN34815.1"/>
    <property type="molecule type" value="Genomic_DNA"/>
</dbReference>
<protein>
    <submittedName>
        <fullName evidence="1">Uncharacterized protein</fullName>
    </submittedName>
</protein>
<evidence type="ECO:0000313" key="2">
    <source>
        <dbReference type="Proteomes" id="UP001165962"/>
    </source>
</evidence>
<reference evidence="1" key="1">
    <citation type="submission" date="2020-03" db="EMBL/GenBank/DDBJ databases">
        <title>Draft sequencing of Paenibacilllus sp. S3N08.</title>
        <authorList>
            <person name="Kim D.-U."/>
        </authorList>
    </citation>
    <scope>NUCLEOTIDE SEQUENCE</scope>
    <source>
        <strain evidence="1">S3N08</strain>
    </source>
</reference>
<gene>
    <name evidence="1" type="ORF">G9U52_34285</name>
</gene>
<comment type="caution">
    <text evidence="1">The sequence shown here is derived from an EMBL/GenBank/DDBJ whole genome shotgun (WGS) entry which is preliminary data.</text>
</comment>
<accession>A0ABX0JLC4</accession>
<evidence type="ECO:0000313" key="1">
    <source>
        <dbReference type="EMBL" id="NHN34815.1"/>
    </source>
</evidence>
<sequence>MSKKRWITFEARIDMLIDVGEETLGATVNCLKEHVQVALAEGNSFIRNVLETETQQKVEMDLFRIPPITHTEVIKQISY</sequence>
<organism evidence="1 2">
    <name type="scientific">Paenibacillus agricola</name>
    <dbReference type="NCBI Taxonomy" id="2716264"/>
    <lineage>
        <taxon>Bacteria</taxon>
        <taxon>Bacillati</taxon>
        <taxon>Bacillota</taxon>
        <taxon>Bacilli</taxon>
        <taxon>Bacillales</taxon>
        <taxon>Paenibacillaceae</taxon>
        <taxon>Paenibacillus</taxon>
    </lineage>
</organism>
<dbReference type="Proteomes" id="UP001165962">
    <property type="component" value="Unassembled WGS sequence"/>
</dbReference>
<name>A0ABX0JLC4_9BACL</name>
<proteinExistence type="predicted"/>
<dbReference type="RefSeq" id="WP_166156474.1">
    <property type="nucleotide sequence ID" value="NZ_JAAOIW010000022.1"/>
</dbReference>
<keyword evidence="2" id="KW-1185">Reference proteome</keyword>